<protein>
    <recommendedName>
        <fullName evidence="6">Cadherin Y-type LIR-motif domain-containing protein</fullName>
    </recommendedName>
</protein>
<name>A0A484H2B6_SOUCH</name>
<dbReference type="Pfam" id="PF01049">
    <property type="entry name" value="CADH_Y-type_LIR"/>
    <property type="match status" value="1"/>
</dbReference>
<dbReference type="InterPro" id="IPR009122">
    <property type="entry name" value="Desmosomal_cadherin"/>
</dbReference>
<dbReference type="Proteomes" id="UP000295264">
    <property type="component" value="Unassembled WGS sequence"/>
</dbReference>
<keyword evidence="2" id="KW-1003">Cell membrane</keyword>
<evidence type="ECO:0000313" key="7">
    <source>
        <dbReference type="EMBL" id="TEA42048.1"/>
    </source>
</evidence>
<dbReference type="EMBL" id="QWLN02000558">
    <property type="protein sequence ID" value="TEA42048.1"/>
    <property type="molecule type" value="Genomic_DNA"/>
</dbReference>
<organism evidence="7 8">
    <name type="scientific">Sousa chinensis</name>
    <name type="common">Indo-pacific humpbacked dolphin</name>
    <name type="synonym">Steno chinensis</name>
    <dbReference type="NCBI Taxonomy" id="103600"/>
    <lineage>
        <taxon>Eukaryota</taxon>
        <taxon>Metazoa</taxon>
        <taxon>Chordata</taxon>
        <taxon>Craniata</taxon>
        <taxon>Vertebrata</taxon>
        <taxon>Euteleostomi</taxon>
        <taxon>Mammalia</taxon>
        <taxon>Eutheria</taxon>
        <taxon>Laurasiatheria</taxon>
        <taxon>Artiodactyla</taxon>
        <taxon>Whippomorpha</taxon>
        <taxon>Cetacea</taxon>
        <taxon>Odontoceti</taxon>
        <taxon>Delphinidae</taxon>
        <taxon>Sousa</taxon>
    </lineage>
</organism>
<evidence type="ECO:0000256" key="1">
    <source>
        <dbReference type="ARBA" id="ARBA00004236"/>
    </source>
</evidence>
<evidence type="ECO:0000256" key="2">
    <source>
        <dbReference type="ARBA" id="ARBA00022475"/>
    </source>
</evidence>
<keyword evidence="3" id="KW-0812">Transmembrane</keyword>
<dbReference type="GO" id="GO:0005509">
    <property type="term" value="F:calcium ion binding"/>
    <property type="evidence" value="ECO:0007669"/>
    <property type="project" value="InterPro"/>
</dbReference>
<dbReference type="Gene3D" id="4.10.900.10">
    <property type="entry name" value="TCF3-CBD (Catenin binding domain)"/>
    <property type="match status" value="1"/>
</dbReference>
<keyword evidence="5" id="KW-0325">Glycoprotein</keyword>
<evidence type="ECO:0000256" key="5">
    <source>
        <dbReference type="ARBA" id="ARBA00023180"/>
    </source>
</evidence>
<evidence type="ECO:0000313" key="8">
    <source>
        <dbReference type="Proteomes" id="UP000295264"/>
    </source>
</evidence>
<dbReference type="GO" id="GO:0005886">
    <property type="term" value="C:plasma membrane"/>
    <property type="evidence" value="ECO:0007669"/>
    <property type="project" value="UniProtKB-SubCell"/>
</dbReference>
<sequence length="59" mass="6974">KDKEHKHSEDYVHSYNYEGKESVAGSVGCYRDPQEEEGFEFLDHLEPKFRTLAKTRVKK</sequence>
<comment type="caution">
    <text evidence="7">The sequence shown here is derived from an EMBL/GenBank/DDBJ whole genome shotgun (WGS) entry which is preliminary data.</text>
</comment>
<dbReference type="InterPro" id="IPR000233">
    <property type="entry name" value="Cadherin_Y-type_LIR"/>
</dbReference>
<feature type="non-terminal residue" evidence="7">
    <location>
        <position position="1"/>
    </location>
</feature>
<dbReference type="GO" id="GO:0007156">
    <property type="term" value="P:homophilic cell adhesion via plasma membrane adhesion molecules"/>
    <property type="evidence" value="ECO:0007669"/>
    <property type="project" value="InterPro"/>
</dbReference>
<keyword evidence="8" id="KW-1185">Reference proteome</keyword>
<dbReference type="InterPro" id="IPR027397">
    <property type="entry name" value="Catenin-bd_sf"/>
</dbReference>
<dbReference type="PRINTS" id="PR01818">
    <property type="entry name" value="DESMOCADHERN"/>
</dbReference>
<dbReference type="AlphaFoldDB" id="A0A484H2B6"/>
<proteinExistence type="predicted"/>
<gene>
    <name evidence="7" type="ORF">DBR06_SOUSAS13010032</name>
</gene>
<evidence type="ECO:0000256" key="3">
    <source>
        <dbReference type="ARBA" id="ARBA00022692"/>
    </source>
</evidence>
<comment type="subcellular location">
    <subcellularLocation>
        <location evidence="1">Cell membrane</location>
    </subcellularLocation>
</comment>
<accession>A0A484H2B6</accession>
<reference evidence="7 8" key="1">
    <citation type="journal article" date="2018" name="Genomics">
        <title>Molecular footprints of inshore aquatic adaptation in Indo-Pacific humpback dolphin (Sousa chinensis).</title>
        <authorList>
            <person name="Ming Y."/>
            <person name="Jian J."/>
            <person name="Yu F."/>
            <person name="Yu X."/>
            <person name="Wang J."/>
            <person name="Liu W."/>
        </authorList>
    </citation>
    <scope>NUCLEOTIDE SEQUENCE [LARGE SCALE GENOMIC DNA]</scope>
    <source>
        <strain evidence="7">MY-2018</strain>
        <tissue evidence="7">Skin</tissue>
    </source>
</reference>
<feature type="domain" description="Cadherin Y-type LIR-motif" evidence="6">
    <location>
        <begin position="9"/>
        <end position="54"/>
    </location>
</feature>
<keyword evidence="4" id="KW-1133">Transmembrane helix</keyword>
<evidence type="ECO:0000259" key="6">
    <source>
        <dbReference type="Pfam" id="PF01049"/>
    </source>
</evidence>
<keyword evidence="4" id="KW-0472">Membrane</keyword>
<evidence type="ECO:0000256" key="4">
    <source>
        <dbReference type="ARBA" id="ARBA00022989"/>
    </source>
</evidence>